<evidence type="ECO:0000313" key="1">
    <source>
        <dbReference type="EMBL" id="KAH3768497.1"/>
    </source>
</evidence>
<proteinExistence type="predicted"/>
<evidence type="ECO:0000313" key="2">
    <source>
        <dbReference type="Proteomes" id="UP000828390"/>
    </source>
</evidence>
<comment type="caution">
    <text evidence="1">The sequence shown here is derived from an EMBL/GenBank/DDBJ whole genome shotgun (WGS) entry which is preliminary data.</text>
</comment>
<reference evidence="1" key="1">
    <citation type="journal article" date="2019" name="bioRxiv">
        <title>The Genome of the Zebra Mussel, Dreissena polymorpha: A Resource for Invasive Species Research.</title>
        <authorList>
            <person name="McCartney M.A."/>
            <person name="Auch B."/>
            <person name="Kono T."/>
            <person name="Mallez S."/>
            <person name="Zhang Y."/>
            <person name="Obille A."/>
            <person name="Becker A."/>
            <person name="Abrahante J.E."/>
            <person name="Garbe J."/>
            <person name="Badalamenti J.P."/>
            <person name="Herman A."/>
            <person name="Mangelson H."/>
            <person name="Liachko I."/>
            <person name="Sullivan S."/>
            <person name="Sone E.D."/>
            <person name="Koren S."/>
            <person name="Silverstein K.A.T."/>
            <person name="Beckman K.B."/>
            <person name="Gohl D.M."/>
        </authorList>
    </citation>
    <scope>NUCLEOTIDE SEQUENCE</scope>
    <source>
        <strain evidence="1">Duluth1</strain>
        <tissue evidence="1">Whole animal</tissue>
    </source>
</reference>
<protein>
    <submittedName>
        <fullName evidence="1">Uncharacterized protein</fullName>
    </submittedName>
</protein>
<organism evidence="1 2">
    <name type="scientific">Dreissena polymorpha</name>
    <name type="common">Zebra mussel</name>
    <name type="synonym">Mytilus polymorpha</name>
    <dbReference type="NCBI Taxonomy" id="45954"/>
    <lineage>
        <taxon>Eukaryota</taxon>
        <taxon>Metazoa</taxon>
        <taxon>Spiralia</taxon>
        <taxon>Lophotrochozoa</taxon>
        <taxon>Mollusca</taxon>
        <taxon>Bivalvia</taxon>
        <taxon>Autobranchia</taxon>
        <taxon>Heteroconchia</taxon>
        <taxon>Euheterodonta</taxon>
        <taxon>Imparidentia</taxon>
        <taxon>Neoheterodontei</taxon>
        <taxon>Myida</taxon>
        <taxon>Dreissenoidea</taxon>
        <taxon>Dreissenidae</taxon>
        <taxon>Dreissena</taxon>
    </lineage>
</organism>
<accession>A0A9D4DYE3</accession>
<sequence>MEGWHLLSIKLAMQWNESILISCVLYPNGGNEYCLMMVNQFTKWVDCVPLPSQKAEVTANAIDTFLQCSVTHYSCSLTKDATLTVNCSRQYAKL</sequence>
<gene>
    <name evidence="1" type="ORF">DPMN_169710</name>
</gene>
<name>A0A9D4DYE3_DREPO</name>
<dbReference type="Proteomes" id="UP000828390">
    <property type="component" value="Unassembled WGS sequence"/>
</dbReference>
<reference evidence="1" key="2">
    <citation type="submission" date="2020-11" db="EMBL/GenBank/DDBJ databases">
        <authorList>
            <person name="McCartney M.A."/>
            <person name="Auch B."/>
            <person name="Kono T."/>
            <person name="Mallez S."/>
            <person name="Becker A."/>
            <person name="Gohl D.M."/>
            <person name="Silverstein K.A.T."/>
            <person name="Koren S."/>
            <person name="Bechman K.B."/>
            <person name="Herman A."/>
            <person name="Abrahante J.E."/>
            <person name="Garbe J."/>
        </authorList>
    </citation>
    <scope>NUCLEOTIDE SEQUENCE</scope>
    <source>
        <strain evidence="1">Duluth1</strain>
        <tissue evidence="1">Whole animal</tissue>
    </source>
</reference>
<keyword evidence="2" id="KW-1185">Reference proteome</keyword>
<dbReference type="AlphaFoldDB" id="A0A9D4DYE3"/>
<dbReference type="EMBL" id="JAIWYP010000009">
    <property type="protein sequence ID" value="KAH3768497.1"/>
    <property type="molecule type" value="Genomic_DNA"/>
</dbReference>